<dbReference type="AlphaFoldDB" id="A0A0E9TU98"/>
<organism evidence="1">
    <name type="scientific">Anguilla anguilla</name>
    <name type="common">European freshwater eel</name>
    <name type="synonym">Muraena anguilla</name>
    <dbReference type="NCBI Taxonomy" id="7936"/>
    <lineage>
        <taxon>Eukaryota</taxon>
        <taxon>Metazoa</taxon>
        <taxon>Chordata</taxon>
        <taxon>Craniata</taxon>
        <taxon>Vertebrata</taxon>
        <taxon>Euteleostomi</taxon>
        <taxon>Actinopterygii</taxon>
        <taxon>Neopterygii</taxon>
        <taxon>Teleostei</taxon>
        <taxon>Anguilliformes</taxon>
        <taxon>Anguillidae</taxon>
        <taxon>Anguilla</taxon>
    </lineage>
</organism>
<evidence type="ECO:0000313" key="1">
    <source>
        <dbReference type="EMBL" id="JAH57244.1"/>
    </source>
</evidence>
<proteinExistence type="predicted"/>
<name>A0A0E9TU98_ANGAN</name>
<protein>
    <submittedName>
        <fullName evidence="1">Uncharacterized protein</fullName>
    </submittedName>
</protein>
<accession>A0A0E9TU98</accession>
<reference evidence="1" key="1">
    <citation type="submission" date="2014-11" db="EMBL/GenBank/DDBJ databases">
        <authorList>
            <person name="Amaro Gonzalez C."/>
        </authorList>
    </citation>
    <scope>NUCLEOTIDE SEQUENCE</scope>
</reference>
<dbReference type="EMBL" id="GBXM01051333">
    <property type="protein sequence ID" value="JAH57244.1"/>
    <property type="molecule type" value="Transcribed_RNA"/>
</dbReference>
<reference evidence="1" key="2">
    <citation type="journal article" date="2015" name="Fish Shellfish Immunol.">
        <title>Early steps in the European eel (Anguilla anguilla)-Vibrio vulnificus interaction in the gills: Role of the RtxA13 toxin.</title>
        <authorList>
            <person name="Callol A."/>
            <person name="Pajuelo D."/>
            <person name="Ebbesson L."/>
            <person name="Teles M."/>
            <person name="MacKenzie S."/>
            <person name="Amaro C."/>
        </authorList>
    </citation>
    <scope>NUCLEOTIDE SEQUENCE</scope>
</reference>
<sequence>MPRIMSAITHEPCFCCLSSENRGGYYQTLRGTKRN</sequence>